<accession>A0A146F370</accession>
<name>A0A146F370_ASPKA</name>
<protein>
    <submittedName>
        <fullName evidence="2">Pro-apoptotic serine protease Nma111</fullName>
    </submittedName>
</protein>
<keyword evidence="4" id="KW-1185">Reference proteome</keyword>
<proteinExistence type="predicted"/>
<evidence type="ECO:0000313" key="2">
    <source>
        <dbReference type="EMBL" id="GAT20724.1"/>
    </source>
</evidence>
<reference evidence="1" key="4">
    <citation type="submission" date="2021-02" db="EMBL/GenBank/DDBJ databases">
        <title>Aspergillus luchuensis mut. kawachii IFO 4304 genome sequence.</title>
        <authorList>
            <person name="Mori K."/>
            <person name="Kadooka C."/>
            <person name="Goto M."/>
            <person name="Futagami T."/>
        </authorList>
    </citation>
    <scope>NUCLEOTIDE SEQUENCE</scope>
    <source>
        <strain evidence="1">IFO 4308</strain>
    </source>
</reference>
<reference evidence="3" key="2">
    <citation type="submission" date="2016-02" db="EMBL/GenBank/DDBJ databases">
        <title>Genome sequencing of Aspergillus luchuensis NBRC 4314.</title>
        <authorList>
            <person name="Yamada O."/>
        </authorList>
    </citation>
    <scope>NUCLEOTIDE SEQUENCE [LARGE SCALE GENOMIC DNA]</scope>
    <source>
        <strain evidence="3">RIB 2604</strain>
    </source>
</reference>
<evidence type="ECO:0000313" key="3">
    <source>
        <dbReference type="Proteomes" id="UP000075230"/>
    </source>
</evidence>
<dbReference type="GeneID" id="64959814"/>
<dbReference type="EMBL" id="BCWF01000008">
    <property type="protein sequence ID" value="GAT20724.1"/>
    <property type="molecule type" value="Genomic_DNA"/>
</dbReference>
<evidence type="ECO:0000313" key="4">
    <source>
        <dbReference type="Proteomes" id="UP000661280"/>
    </source>
</evidence>
<sequence length="203" mass="22150">MQSEIEHLRSLVQALTEQQPLTTTLEASQQEQNALQGSDSVRTGGSVSVNWTSEATREVSQWGQRKVFPSAIGSTSIFRLETGFDLPTRSNSTGLSPSVPVWPSFVYEIAYRKAKYRCFITEINAYEHLLEEECLLALDLSLSQRLDSVLLVLAVISAATVVGGELEAGDVVSQVCGAMDSESVRNSWIIAEPAPSADYFCLA</sequence>
<gene>
    <name evidence="1" type="ORF">AKAW2_40172S</name>
    <name evidence="2" type="ORF">RIB2604_00801970</name>
</gene>
<dbReference type="EMBL" id="AP024428">
    <property type="protein sequence ID" value="BCR98489.1"/>
    <property type="molecule type" value="Genomic_DNA"/>
</dbReference>
<dbReference type="Proteomes" id="UP000075230">
    <property type="component" value="Unassembled WGS sequence"/>
</dbReference>
<dbReference type="RefSeq" id="XP_041542255.1">
    <property type="nucleotide sequence ID" value="XM_041688474.1"/>
</dbReference>
<evidence type="ECO:0000313" key="1">
    <source>
        <dbReference type="EMBL" id="BCR98489.1"/>
    </source>
</evidence>
<dbReference type="OrthoDB" id="10249920at2759"/>
<organism evidence="2 3">
    <name type="scientific">Aspergillus kawachii</name>
    <name type="common">White koji mold</name>
    <name type="synonym">Aspergillus awamori var. kawachi</name>
    <dbReference type="NCBI Taxonomy" id="1069201"/>
    <lineage>
        <taxon>Eukaryota</taxon>
        <taxon>Fungi</taxon>
        <taxon>Dikarya</taxon>
        <taxon>Ascomycota</taxon>
        <taxon>Pezizomycotina</taxon>
        <taxon>Eurotiomycetes</taxon>
        <taxon>Eurotiomycetidae</taxon>
        <taxon>Eurotiales</taxon>
        <taxon>Aspergillaceae</taxon>
        <taxon>Aspergillus</taxon>
        <taxon>Aspergillus subgen. Circumdati</taxon>
    </lineage>
</organism>
<reference evidence="1" key="3">
    <citation type="submission" date="2021-01" db="EMBL/GenBank/DDBJ databases">
        <authorList>
            <consortium name="Aspergillus luchuensis mut. kawachii IFO 4304 genome sequencing consortium"/>
            <person name="Kazuki M."/>
            <person name="Futagami T."/>
        </authorList>
    </citation>
    <scope>NUCLEOTIDE SEQUENCE</scope>
    <source>
        <strain evidence="1">IFO 4308</strain>
    </source>
</reference>
<dbReference type="GO" id="GO:0006508">
    <property type="term" value="P:proteolysis"/>
    <property type="evidence" value="ECO:0007669"/>
    <property type="project" value="UniProtKB-KW"/>
</dbReference>
<dbReference type="Proteomes" id="UP000661280">
    <property type="component" value="Chromosome 4"/>
</dbReference>
<keyword evidence="2" id="KW-0378">Hydrolase</keyword>
<reference evidence="2 3" key="1">
    <citation type="journal article" date="2016" name="DNA Res.">
        <title>Genome sequence of Aspergillus luchuensis NBRC 4314.</title>
        <authorList>
            <person name="Yamada O."/>
            <person name="Machida M."/>
            <person name="Hosoyama A."/>
            <person name="Goto M."/>
            <person name="Takahashi T."/>
            <person name="Futagami T."/>
            <person name="Yamagata Y."/>
            <person name="Takeuchi M."/>
            <person name="Kobayashi T."/>
            <person name="Koike H."/>
            <person name="Abe K."/>
            <person name="Asai K."/>
            <person name="Arita M."/>
            <person name="Fujita N."/>
            <person name="Fukuda K."/>
            <person name="Higa K."/>
            <person name="Horikawa H."/>
            <person name="Ishikawa T."/>
            <person name="Jinno K."/>
            <person name="Kato Y."/>
            <person name="Kirimura K."/>
            <person name="Mizutani O."/>
            <person name="Nakasone K."/>
            <person name="Sano M."/>
            <person name="Shiraishi Y."/>
            <person name="Tsukahara M."/>
            <person name="Gomi K."/>
        </authorList>
    </citation>
    <scope>NUCLEOTIDE SEQUENCE [LARGE SCALE GENOMIC DNA]</scope>
    <source>
        <strain evidence="2 3">RIB 2604</strain>
    </source>
</reference>
<keyword evidence="2" id="KW-0645">Protease</keyword>
<dbReference type="KEGG" id="aluc:AKAW2_40172S"/>
<dbReference type="AlphaFoldDB" id="A0A146F370"/>
<dbReference type="GO" id="GO:0008233">
    <property type="term" value="F:peptidase activity"/>
    <property type="evidence" value="ECO:0007669"/>
    <property type="project" value="UniProtKB-KW"/>
</dbReference>